<accession>A0A8S5TEI0</accession>
<name>A0A8S5TEI0_9CAUD</name>
<dbReference type="EMBL" id="BK032815">
    <property type="protein sequence ID" value="DAF61678.1"/>
    <property type="molecule type" value="Genomic_DNA"/>
</dbReference>
<proteinExistence type="predicted"/>
<reference evidence="2" key="1">
    <citation type="journal article" date="2021" name="Proc. Natl. Acad. Sci. U.S.A.">
        <title>A Catalog of Tens of Thousands of Viruses from Human Metagenomes Reveals Hidden Associations with Chronic Diseases.</title>
        <authorList>
            <person name="Tisza M.J."/>
            <person name="Buck C.B."/>
        </authorList>
    </citation>
    <scope>NUCLEOTIDE SEQUENCE</scope>
    <source>
        <strain evidence="2">Ct1IF5</strain>
    </source>
</reference>
<feature type="transmembrane region" description="Helical" evidence="1">
    <location>
        <begin position="35"/>
        <end position="57"/>
    </location>
</feature>
<keyword evidence="1" id="KW-1133">Transmembrane helix</keyword>
<keyword evidence="1" id="KW-0472">Membrane</keyword>
<keyword evidence="1" id="KW-0812">Transmembrane</keyword>
<protein>
    <submittedName>
        <fullName evidence="2">Uncharacterized protein</fullName>
    </submittedName>
</protein>
<sequence length="59" mass="6731">MNIFNFILIIIGILNLFVGVKWSTDGLCELIFKTLYLASAGYLIFYALYLEGILIVINR</sequence>
<feature type="transmembrane region" description="Helical" evidence="1">
    <location>
        <begin position="6"/>
        <end position="23"/>
    </location>
</feature>
<evidence type="ECO:0000256" key="1">
    <source>
        <dbReference type="SAM" id="Phobius"/>
    </source>
</evidence>
<organism evidence="2">
    <name type="scientific">Siphoviridae sp. ct1IF5</name>
    <dbReference type="NCBI Taxonomy" id="2827765"/>
    <lineage>
        <taxon>Viruses</taxon>
        <taxon>Duplodnaviria</taxon>
        <taxon>Heunggongvirae</taxon>
        <taxon>Uroviricota</taxon>
        <taxon>Caudoviricetes</taxon>
    </lineage>
</organism>
<evidence type="ECO:0000313" key="2">
    <source>
        <dbReference type="EMBL" id="DAF61678.1"/>
    </source>
</evidence>